<dbReference type="InterPro" id="IPR029063">
    <property type="entry name" value="SAM-dependent_MTases_sf"/>
</dbReference>
<dbReference type="InterPro" id="IPR002052">
    <property type="entry name" value="DNA_methylase_N6_adenine_CS"/>
</dbReference>
<accession>A0A858U254</accession>
<keyword evidence="6" id="KW-0680">Restriction system</keyword>
<organism evidence="11 12">
    <name type="scientific">Mycoplasma phocoeninasale</name>
    <dbReference type="NCBI Taxonomy" id="2726117"/>
    <lineage>
        <taxon>Bacteria</taxon>
        <taxon>Bacillati</taxon>
        <taxon>Mycoplasmatota</taxon>
        <taxon>Mollicutes</taxon>
        <taxon>Mycoplasmataceae</taxon>
        <taxon>Mycoplasma</taxon>
    </lineage>
</organism>
<evidence type="ECO:0000256" key="4">
    <source>
        <dbReference type="ARBA" id="ARBA00022679"/>
    </source>
</evidence>
<dbReference type="Gene3D" id="3.40.50.150">
    <property type="entry name" value="Vaccinia Virus protein VP39"/>
    <property type="match status" value="1"/>
</dbReference>
<evidence type="ECO:0000256" key="2">
    <source>
        <dbReference type="ARBA" id="ARBA00011900"/>
    </source>
</evidence>
<gene>
    <name evidence="11" type="ORF">HGG64_02140</name>
</gene>
<name>A0A858U254_9MOLU</name>
<dbReference type="NCBIfam" id="TIGR00497">
    <property type="entry name" value="hsdM"/>
    <property type="match status" value="1"/>
</dbReference>
<dbReference type="AlphaFoldDB" id="A0A858U254"/>
<reference evidence="11 12" key="1">
    <citation type="submission" date="2020-04" db="EMBL/GenBank/DDBJ databases">
        <title>Novel Mycoplasma species detected in Phocoena phocoena (harbor porpoise) from the USA.</title>
        <authorList>
            <person name="Volokhov D.V."/>
        </authorList>
    </citation>
    <scope>NUCLEOTIDE SEQUENCE [LARGE SCALE GENOMIC DNA]</scope>
    <source>
        <strain evidence="11 12">C264-NAS</strain>
    </source>
</reference>
<dbReference type="GO" id="GO:0009307">
    <property type="term" value="P:DNA restriction-modification system"/>
    <property type="evidence" value="ECO:0007669"/>
    <property type="project" value="UniProtKB-KW"/>
</dbReference>
<dbReference type="PRINTS" id="PR00507">
    <property type="entry name" value="N12N6MTFRASE"/>
</dbReference>
<keyword evidence="8" id="KW-0175">Coiled coil</keyword>
<dbReference type="Pfam" id="PF02384">
    <property type="entry name" value="N6_Mtase"/>
    <property type="match status" value="1"/>
</dbReference>
<sequence length="533" mass="61216">MKSSEHKKLLFNKIWKIANDLRNNLDPWEFKDYVLSFLFYYYLSKKIIKHFAETYPGDLPFDQWKDEEFTDDISNDIATTLGYSLKPSQLFQNVAKTNNQENLNQILRETFNQIYDSSKGKSSENDFQDLFSDIKIDNPKLGANVADRNKKLYKVIEAINGVNFGEFEDHEIDIFGDAYEYLIGMYAQNAGKSGGEYFTPQEVSELLARLTLIDFNDPNRGIKNDITTIYDPTCGSGSLLLKFIKLVDKEKANSLRLYGQEINGTTYNLSRINMFLHGMDFTNFKIAFGDTLGKDLFAGKEFDIIAANPPYSTRWEGKNDPTLLSDARFSPAGVLAPSSKADFAFIMHILYHLKANGSAAVVEFPGILYRSGAEKKIRQYLVENNFIDSIIQLPSDLFFGNTISTCVILFRKNKNNTDRNIFFIDATKEFVRVDSKNKLSKENIDYIVDTIRFKKEIPHFSKLINETQIAENDYNLSISQYVIEKDTREVIDIDVLNNNIENISRKVNELRQNIDQIIVNINNKIKGQDEKNN</sequence>
<feature type="domain" description="DNA methylase adenine-specific" evidence="9">
    <location>
        <begin position="171"/>
        <end position="489"/>
    </location>
</feature>
<dbReference type="PROSITE" id="PS00092">
    <property type="entry name" value="N6_MTASE"/>
    <property type="match status" value="1"/>
</dbReference>
<dbReference type="InterPro" id="IPR051537">
    <property type="entry name" value="DNA_Adenine_Mtase"/>
</dbReference>
<evidence type="ECO:0000256" key="6">
    <source>
        <dbReference type="ARBA" id="ARBA00022747"/>
    </source>
</evidence>
<feature type="domain" description="N6 adenine-specific DNA methyltransferase N-terminal" evidence="10">
    <location>
        <begin position="12"/>
        <end position="159"/>
    </location>
</feature>
<dbReference type="InterPro" id="IPR003356">
    <property type="entry name" value="DNA_methylase_A-5"/>
</dbReference>
<dbReference type="GO" id="GO:0003677">
    <property type="term" value="F:DNA binding"/>
    <property type="evidence" value="ECO:0007669"/>
    <property type="project" value="InterPro"/>
</dbReference>
<dbReference type="EC" id="2.1.1.72" evidence="2"/>
<evidence type="ECO:0000256" key="1">
    <source>
        <dbReference type="ARBA" id="ARBA00006594"/>
    </source>
</evidence>
<dbReference type="Proteomes" id="UP000501728">
    <property type="component" value="Chromosome"/>
</dbReference>
<evidence type="ECO:0000313" key="12">
    <source>
        <dbReference type="Proteomes" id="UP000501728"/>
    </source>
</evidence>
<evidence type="ECO:0000256" key="8">
    <source>
        <dbReference type="SAM" id="Coils"/>
    </source>
</evidence>
<evidence type="ECO:0000259" key="10">
    <source>
        <dbReference type="Pfam" id="PF12161"/>
    </source>
</evidence>
<evidence type="ECO:0000313" key="11">
    <source>
        <dbReference type="EMBL" id="QJG66492.1"/>
    </source>
</evidence>
<keyword evidence="12" id="KW-1185">Reference proteome</keyword>
<dbReference type="InterPro" id="IPR038333">
    <property type="entry name" value="T1MK-like_N_sf"/>
</dbReference>
<dbReference type="SUPFAM" id="SSF53335">
    <property type="entry name" value="S-adenosyl-L-methionine-dependent methyltransferases"/>
    <property type="match status" value="1"/>
</dbReference>
<dbReference type="Pfam" id="PF12161">
    <property type="entry name" value="HsdM_N"/>
    <property type="match status" value="1"/>
</dbReference>
<evidence type="ECO:0000256" key="3">
    <source>
        <dbReference type="ARBA" id="ARBA00022603"/>
    </source>
</evidence>
<dbReference type="InterPro" id="IPR004546">
    <property type="entry name" value="Restrct_endonuc_T1M"/>
</dbReference>
<feature type="coiled-coil region" evidence="8">
    <location>
        <begin position="493"/>
        <end position="520"/>
    </location>
</feature>
<dbReference type="PANTHER" id="PTHR42933:SF1">
    <property type="entry name" value="SITE-SPECIFIC DNA-METHYLTRANSFERASE (ADENINE-SPECIFIC)"/>
    <property type="match status" value="1"/>
</dbReference>
<dbReference type="KEGG" id="mphn:HGG64_02140"/>
<dbReference type="Gene3D" id="1.20.1260.30">
    <property type="match status" value="1"/>
</dbReference>
<dbReference type="GO" id="GO:0009007">
    <property type="term" value="F:site-specific DNA-methyltransferase (adenine-specific) activity"/>
    <property type="evidence" value="ECO:0007669"/>
    <property type="project" value="UniProtKB-EC"/>
</dbReference>
<dbReference type="REBASE" id="395290">
    <property type="entry name" value="M.MmyC264ORF2140P"/>
</dbReference>
<evidence type="ECO:0000256" key="7">
    <source>
        <dbReference type="ARBA" id="ARBA00047942"/>
    </source>
</evidence>
<protein>
    <recommendedName>
        <fullName evidence="2">site-specific DNA-methyltransferase (adenine-specific)</fullName>
        <ecNumber evidence="2">2.1.1.72</ecNumber>
    </recommendedName>
</protein>
<keyword evidence="5" id="KW-0949">S-adenosyl-L-methionine</keyword>
<evidence type="ECO:0000259" key="9">
    <source>
        <dbReference type="Pfam" id="PF02384"/>
    </source>
</evidence>
<dbReference type="RefSeq" id="WP_169580315.1">
    <property type="nucleotide sequence ID" value="NZ_CP051480.1"/>
</dbReference>
<dbReference type="PANTHER" id="PTHR42933">
    <property type="entry name" value="SLR6095 PROTEIN"/>
    <property type="match status" value="1"/>
</dbReference>
<comment type="similarity">
    <text evidence="1">Belongs to the N(4)/N(6)-methyltransferase family.</text>
</comment>
<proteinExistence type="inferred from homology"/>
<keyword evidence="4 11" id="KW-0808">Transferase</keyword>
<dbReference type="InterPro" id="IPR022749">
    <property type="entry name" value="D12N6_MeTrfase_N"/>
</dbReference>
<dbReference type="GO" id="GO:0008170">
    <property type="term" value="F:N-methyltransferase activity"/>
    <property type="evidence" value="ECO:0007669"/>
    <property type="project" value="InterPro"/>
</dbReference>
<keyword evidence="3 11" id="KW-0489">Methyltransferase</keyword>
<dbReference type="EMBL" id="CP051480">
    <property type="protein sequence ID" value="QJG66492.1"/>
    <property type="molecule type" value="Genomic_DNA"/>
</dbReference>
<comment type="catalytic activity">
    <reaction evidence="7">
        <text>a 2'-deoxyadenosine in DNA + S-adenosyl-L-methionine = an N(6)-methyl-2'-deoxyadenosine in DNA + S-adenosyl-L-homocysteine + H(+)</text>
        <dbReference type="Rhea" id="RHEA:15197"/>
        <dbReference type="Rhea" id="RHEA-COMP:12418"/>
        <dbReference type="Rhea" id="RHEA-COMP:12419"/>
        <dbReference type="ChEBI" id="CHEBI:15378"/>
        <dbReference type="ChEBI" id="CHEBI:57856"/>
        <dbReference type="ChEBI" id="CHEBI:59789"/>
        <dbReference type="ChEBI" id="CHEBI:90615"/>
        <dbReference type="ChEBI" id="CHEBI:90616"/>
        <dbReference type="EC" id="2.1.1.72"/>
    </reaction>
</comment>
<evidence type="ECO:0000256" key="5">
    <source>
        <dbReference type="ARBA" id="ARBA00022691"/>
    </source>
</evidence>
<dbReference type="GO" id="GO:0032259">
    <property type="term" value="P:methylation"/>
    <property type="evidence" value="ECO:0007669"/>
    <property type="project" value="UniProtKB-KW"/>
</dbReference>